<evidence type="ECO:0000256" key="1">
    <source>
        <dbReference type="SAM" id="MobiDB-lite"/>
    </source>
</evidence>
<proteinExistence type="predicted"/>
<dbReference type="HOGENOM" id="CLU_1856031_0_0_1"/>
<sequence>MHDPATTTTSYAPPPHPYATSPVATRSPPRVSRTHNPAPTTTLYTPPPHPYPLSPVTVSHGVPETEPQRLGFRFWTQTPSLPCVSRTHNPATTTTSYTPPPHPYPLSPIIVSHGVPETEPQWLDFGFWTQTCSPPHIS</sequence>
<dbReference type="Proteomes" id="UP000054166">
    <property type="component" value="Unassembled WGS sequence"/>
</dbReference>
<accession>A0A0C3G6I9</accession>
<reference evidence="2 3" key="1">
    <citation type="submission" date="2014-04" db="EMBL/GenBank/DDBJ databases">
        <authorList>
            <consortium name="DOE Joint Genome Institute"/>
            <person name="Kuo A."/>
            <person name="Tarkka M."/>
            <person name="Buscot F."/>
            <person name="Kohler A."/>
            <person name="Nagy L.G."/>
            <person name="Floudas D."/>
            <person name="Copeland A."/>
            <person name="Barry K.W."/>
            <person name="Cichocki N."/>
            <person name="Veneault-Fourrey C."/>
            <person name="LaButti K."/>
            <person name="Lindquist E.A."/>
            <person name="Lipzen A."/>
            <person name="Lundell T."/>
            <person name="Morin E."/>
            <person name="Murat C."/>
            <person name="Sun H."/>
            <person name="Tunlid A."/>
            <person name="Henrissat B."/>
            <person name="Grigoriev I.V."/>
            <person name="Hibbett D.S."/>
            <person name="Martin F."/>
            <person name="Nordberg H.P."/>
            <person name="Cantor M.N."/>
            <person name="Hua S.X."/>
        </authorList>
    </citation>
    <scope>NUCLEOTIDE SEQUENCE [LARGE SCALE GENOMIC DNA]</scope>
    <source>
        <strain evidence="2 3">F 1598</strain>
    </source>
</reference>
<name>A0A0C3G6I9_PILCF</name>
<organism evidence="2 3">
    <name type="scientific">Piloderma croceum (strain F 1598)</name>
    <dbReference type="NCBI Taxonomy" id="765440"/>
    <lineage>
        <taxon>Eukaryota</taxon>
        <taxon>Fungi</taxon>
        <taxon>Dikarya</taxon>
        <taxon>Basidiomycota</taxon>
        <taxon>Agaricomycotina</taxon>
        <taxon>Agaricomycetes</taxon>
        <taxon>Agaricomycetidae</taxon>
        <taxon>Atheliales</taxon>
        <taxon>Atheliaceae</taxon>
        <taxon>Piloderma</taxon>
    </lineage>
</organism>
<evidence type="ECO:0000313" key="3">
    <source>
        <dbReference type="Proteomes" id="UP000054166"/>
    </source>
</evidence>
<feature type="compositionally biased region" description="Low complexity" evidence="1">
    <location>
        <begin position="1"/>
        <end position="11"/>
    </location>
</feature>
<gene>
    <name evidence="2" type="ORF">PILCRDRAFT_4807</name>
</gene>
<evidence type="ECO:0000313" key="2">
    <source>
        <dbReference type="EMBL" id="KIM86296.1"/>
    </source>
</evidence>
<dbReference type="EMBL" id="KN832982">
    <property type="protein sequence ID" value="KIM86296.1"/>
    <property type="molecule type" value="Genomic_DNA"/>
</dbReference>
<dbReference type="AlphaFoldDB" id="A0A0C3G6I9"/>
<reference evidence="3" key="2">
    <citation type="submission" date="2015-01" db="EMBL/GenBank/DDBJ databases">
        <title>Evolutionary Origins and Diversification of the Mycorrhizal Mutualists.</title>
        <authorList>
            <consortium name="DOE Joint Genome Institute"/>
            <consortium name="Mycorrhizal Genomics Consortium"/>
            <person name="Kohler A."/>
            <person name="Kuo A."/>
            <person name="Nagy L.G."/>
            <person name="Floudas D."/>
            <person name="Copeland A."/>
            <person name="Barry K.W."/>
            <person name="Cichocki N."/>
            <person name="Veneault-Fourrey C."/>
            <person name="LaButti K."/>
            <person name="Lindquist E.A."/>
            <person name="Lipzen A."/>
            <person name="Lundell T."/>
            <person name="Morin E."/>
            <person name="Murat C."/>
            <person name="Riley R."/>
            <person name="Ohm R."/>
            <person name="Sun H."/>
            <person name="Tunlid A."/>
            <person name="Henrissat B."/>
            <person name="Grigoriev I.V."/>
            <person name="Hibbett D.S."/>
            <person name="Martin F."/>
        </authorList>
    </citation>
    <scope>NUCLEOTIDE SEQUENCE [LARGE SCALE GENOMIC DNA]</scope>
    <source>
        <strain evidence="3">F 1598</strain>
    </source>
</reference>
<feature type="region of interest" description="Disordered" evidence="1">
    <location>
        <begin position="1"/>
        <end position="54"/>
    </location>
</feature>
<keyword evidence="3" id="KW-1185">Reference proteome</keyword>
<dbReference type="InParanoid" id="A0A0C3G6I9"/>
<protein>
    <submittedName>
        <fullName evidence="2">Uncharacterized protein</fullName>
    </submittedName>
</protein>